<evidence type="ECO:0000313" key="2">
    <source>
        <dbReference type="EMBL" id="EHO62624.1"/>
    </source>
</evidence>
<proteinExistence type="predicted"/>
<sequence length="182" mass="19938">MKSPIPPGKKGQNLIEYALLLAIITSIGFYIYDQSGPVPSIRAVFNQADSLLKTGARISSPDYKPFLASISSAIRKGTWSLKENEYVHSGTRAGDALAKKLGIPYAEGDAWSLGRLTNKKTDLYVLVYYSAADNGNYPISKFKTGWDVYGPGDSKLASHGKPPSRSLCNQVWIQSVHRRGKQ</sequence>
<dbReference type="STRING" id="742743.HMPREF9453_01489"/>
<keyword evidence="3" id="KW-1185">Reference proteome</keyword>
<keyword evidence="1" id="KW-0812">Transmembrane</keyword>
<reference evidence="2 3" key="1">
    <citation type="submission" date="2011-11" db="EMBL/GenBank/DDBJ databases">
        <title>The Genome Sequence of Dialister succinatiphilus YIT 11850.</title>
        <authorList>
            <consortium name="The Broad Institute Genome Sequencing Platform"/>
            <person name="Earl A."/>
            <person name="Ward D."/>
            <person name="Feldgarden M."/>
            <person name="Gevers D."/>
            <person name="Morotomi M."/>
            <person name="Young S.K."/>
            <person name="Zeng Q."/>
            <person name="Gargeya S."/>
            <person name="Fitzgerald M."/>
            <person name="Haas B."/>
            <person name="Abouelleil A."/>
            <person name="Alvarado L."/>
            <person name="Arachchi H.M."/>
            <person name="Berlin A."/>
            <person name="Brown A."/>
            <person name="Chapman S.B."/>
            <person name="Dunbar C."/>
            <person name="Gearin G."/>
            <person name="Goldberg J."/>
            <person name="Griggs A."/>
            <person name="Gujja S."/>
            <person name="Heiman D."/>
            <person name="Howarth C."/>
            <person name="Lui A."/>
            <person name="MacDonald P.J.P."/>
            <person name="Montmayeur A."/>
            <person name="Murphy C."/>
            <person name="Neiman D."/>
            <person name="Pearson M."/>
            <person name="Priest M."/>
            <person name="Roberts A."/>
            <person name="Saif S."/>
            <person name="Shea T."/>
            <person name="Sisk P."/>
            <person name="Stolte C."/>
            <person name="Sykes S."/>
            <person name="Wortman J."/>
            <person name="Nusbaum C."/>
            <person name="Birren B."/>
        </authorList>
    </citation>
    <scope>NUCLEOTIDE SEQUENCE [LARGE SCALE GENOMIC DNA]</scope>
    <source>
        <strain evidence="2 3">YIT 11850</strain>
    </source>
</reference>
<dbReference type="RefSeq" id="WP_008859983.1">
    <property type="nucleotide sequence ID" value="NZ_JH591188.1"/>
</dbReference>
<dbReference type="AlphaFoldDB" id="H1D1K1"/>
<evidence type="ECO:0000313" key="3">
    <source>
        <dbReference type="Proteomes" id="UP000003277"/>
    </source>
</evidence>
<dbReference type="PATRIC" id="fig|742743.3.peg.1523"/>
<protein>
    <submittedName>
        <fullName evidence="2">Uncharacterized protein</fullName>
    </submittedName>
</protein>
<keyword evidence="1" id="KW-1133">Transmembrane helix</keyword>
<dbReference type="eggNOG" id="ENOG5033F3T">
    <property type="taxonomic scope" value="Bacteria"/>
</dbReference>
<dbReference type="Proteomes" id="UP000003277">
    <property type="component" value="Unassembled WGS sequence"/>
</dbReference>
<comment type="caution">
    <text evidence="2">The sequence shown here is derived from an EMBL/GenBank/DDBJ whole genome shotgun (WGS) entry which is preliminary data.</text>
</comment>
<accession>H1D1K1</accession>
<gene>
    <name evidence="2" type="ORF">HMPREF9453_01489</name>
</gene>
<organism evidence="2 3">
    <name type="scientific">Dialister succinatiphilus YIT 11850</name>
    <dbReference type="NCBI Taxonomy" id="742743"/>
    <lineage>
        <taxon>Bacteria</taxon>
        <taxon>Bacillati</taxon>
        <taxon>Bacillota</taxon>
        <taxon>Negativicutes</taxon>
        <taxon>Veillonellales</taxon>
        <taxon>Veillonellaceae</taxon>
        <taxon>Dialister</taxon>
    </lineage>
</organism>
<name>H1D1K1_9FIRM</name>
<dbReference type="EMBL" id="ADLT01000049">
    <property type="protein sequence ID" value="EHO62624.1"/>
    <property type="molecule type" value="Genomic_DNA"/>
</dbReference>
<evidence type="ECO:0000256" key="1">
    <source>
        <dbReference type="SAM" id="Phobius"/>
    </source>
</evidence>
<keyword evidence="1" id="KW-0472">Membrane</keyword>
<dbReference type="HOGENOM" id="CLU_1479819_0_0_9"/>
<feature type="transmembrane region" description="Helical" evidence="1">
    <location>
        <begin position="14"/>
        <end position="32"/>
    </location>
</feature>